<dbReference type="AlphaFoldDB" id="A0A1X7MY23"/>
<evidence type="ECO:0000259" key="3">
    <source>
        <dbReference type="Pfam" id="PF00210"/>
    </source>
</evidence>
<dbReference type="EMBL" id="FXBJ01000002">
    <property type="protein sequence ID" value="SMH29369.1"/>
    <property type="molecule type" value="Genomic_DNA"/>
</dbReference>
<dbReference type="PRINTS" id="PR01346">
    <property type="entry name" value="HELNAPAPROT"/>
</dbReference>
<dbReference type="InterPro" id="IPR023188">
    <property type="entry name" value="DPS_DNA-bd_CS"/>
</dbReference>
<dbReference type="SUPFAM" id="SSF47240">
    <property type="entry name" value="Ferritin-like"/>
    <property type="match status" value="1"/>
</dbReference>
<dbReference type="PANTHER" id="PTHR42932">
    <property type="entry name" value="GENERAL STRESS PROTEIN 20U"/>
    <property type="match status" value="1"/>
</dbReference>
<dbReference type="Gene3D" id="1.20.1260.10">
    <property type="match status" value="1"/>
</dbReference>
<reference evidence="4 5" key="1">
    <citation type="submission" date="2017-04" db="EMBL/GenBank/DDBJ databases">
        <authorList>
            <person name="Afonso C.L."/>
            <person name="Miller P.J."/>
            <person name="Scott M.A."/>
            <person name="Spackman E."/>
            <person name="Goraichik I."/>
            <person name="Dimitrov K.M."/>
            <person name="Suarez D.L."/>
            <person name="Swayne D.E."/>
        </authorList>
    </citation>
    <scope>NUCLEOTIDE SEQUENCE [LARGE SCALE GENOMIC DNA]</scope>
    <source>
        <strain evidence="4 5">LMG26642</strain>
    </source>
</reference>
<dbReference type="InterPro" id="IPR002177">
    <property type="entry name" value="DPS_DNA-bd"/>
</dbReference>
<dbReference type="InterPro" id="IPR008331">
    <property type="entry name" value="Ferritin_DPS_dom"/>
</dbReference>
<evidence type="ECO:0000313" key="5">
    <source>
        <dbReference type="Proteomes" id="UP000193435"/>
    </source>
</evidence>
<evidence type="ECO:0000256" key="1">
    <source>
        <dbReference type="ARBA" id="ARBA00009497"/>
    </source>
</evidence>
<dbReference type="OrthoDB" id="9797023at2"/>
<dbReference type="PROSITE" id="PS00818">
    <property type="entry name" value="DPS_1"/>
    <property type="match status" value="1"/>
</dbReference>
<dbReference type="Pfam" id="PF00210">
    <property type="entry name" value="Ferritin"/>
    <property type="match status" value="1"/>
</dbReference>
<sequence length="182" mass="20850">MTKELTKEELVEQEFIQDAKEHNHHNPTAAAMANHIIANQGMLHIKLHQYHWYIKGANFFSLHKKFEELYKDNESYFDGLGEHLIASGSKPFSTAEQFVQYSFIPESAADKYLSAEKMVGNLVDDYRTTRDVTGKAIVLAQNEKDAVLEDLLIDYNSYLNKTIWMLQAFLGKSALEGEDDDE</sequence>
<dbReference type="GO" id="GO:0003677">
    <property type="term" value="F:DNA binding"/>
    <property type="evidence" value="ECO:0007669"/>
    <property type="project" value="UniProtKB-KW"/>
</dbReference>
<dbReference type="RefSeq" id="WP_085559249.1">
    <property type="nucleotide sequence ID" value="NZ_FOAH01000001.1"/>
</dbReference>
<keyword evidence="5" id="KW-1185">Reference proteome</keyword>
<organism evidence="4 5">
    <name type="scientific">Carnobacterium iners</name>
    <dbReference type="NCBI Taxonomy" id="1073423"/>
    <lineage>
        <taxon>Bacteria</taxon>
        <taxon>Bacillati</taxon>
        <taxon>Bacillota</taxon>
        <taxon>Bacilli</taxon>
        <taxon>Lactobacillales</taxon>
        <taxon>Carnobacteriaceae</taxon>
        <taxon>Carnobacterium</taxon>
    </lineage>
</organism>
<gene>
    <name evidence="4" type="ORF">SAMN04488700_1053</name>
</gene>
<dbReference type="STRING" id="1073423.SAMN04488700_1053"/>
<dbReference type="InterPro" id="IPR012347">
    <property type="entry name" value="Ferritin-like"/>
</dbReference>
<feature type="domain" description="Ferritin/DPS" evidence="3">
    <location>
        <begin position="34"/>
        <end position="172"/>
    </location>
</feature>
<dbReference type="GO" id="GO:0016722">
    <property type="term" value="F:oxidoreductase activity, acting on metal ions"/>
    <property type="evidence" value="ECO:0007669"/>
    <property type="project" value="InterPro"/>
</dbReference>
<dbReference type="Proteomes" id="UP000193435">
    <property type="component" value="Unassembled WGS sequence"/>
</dbReference>
<dbReference type="CDD" id="cd01043">
    <property type="entry name" value="DPS"/>
    <property type="match status" value="1"/>
</dbReference>
<accession>A0A1X7MY23</accession>
<name>A0A1X7MY23_9LACT</name>
<evidence type="ECO:0000313" key="4">
    <source>
        <dbReference type="EMBL" id="SMH29369.1"/>
    </source>
</evidence>
<evidence type="ECO:0000256" key="2">
    <source>
        <dbReference type="RuleBase" id="RU003875"/>
    </source>
</evidence>
<protein>
    <submittedName>
        <fullName evidence="4">Starvation-inducible DNA-binding protein</fullName>
    </submittedName>
</protein>
<proteinExistence type="inferred from homology"/>
<comment type="similarity">
    <text evidence="1 2">Belongs to the Dps family.</text>
</comment>
<dbReference type="PANTHER" id="PTHR42932:SF1">
    <property type="entry name" value="GENERAL STRESS PROTEIN 20U"/>
    <property type="match status" value="1"/>
</dbReference>
<keyword evidence="4" id="KW-0238">DNA-binding</keyword>
<dbReference type="InterPro" id="IPR009078">
    <property type="entry name" value="Ferritin-like_SF"/>
</dbReference>
<dbReference type="GO" id="GO:0008199">
    <property type="term" value="F:ferric iron binding"/>
    <property type="evidence" value="ECO:0007669"/>
    <property type="project" value="InterPro"/>
</dbReference>